<evidence type="ECO:0000313" key="2">
    <source>
        <dbReference type="Proteomes" id="UP000478052"/>
    </source>
</evidence>
<accession>A0A6G0VQI2</accession>
<sequence length="188" mass="22337">MKLNIRCKYFVTGIPKTEKENCVEIIKKIGEINNVNIIIAKLEKDMRLELIRKTKINKLKPNMLLSHWPENQIYINEHLTKKKRILFAQTRLATKEKNYKFTWINNTNKEGRKFKDILLKNNILNHLPELECLNNAFNNNIHIIITSESWLGPNFSHNYLPFKYINIKLYPQITTFVKAMNKLTQNIL</sequence>
<dbReference type="OrthoDB" id="10069224at2759"/>
<protein>
    <submittedName>
        <fullName evidence="1">Uncharacterized protein</fullName>
    </submittedName>
</protein>
<evidence type="ECO:0000313" key="1">
    <source>
        <dbReference type="EMBL" id="KAF0705630.1"/>
    </source>
</evidence>
<keyword evidence="2" id="KW-1185">Reference proteome</keyword>
<name>A0A6G0VQI2_APHCR</name>
<proteinExistence type="predicted"/>
<dbReference type="Proteomes" id="UP000478052">
    <property type="component" value="Unassembled WGS sequence"/>
</dbReference>
<reference evidence="1 2" key="1">
    <citation type="submission" date="2019-08" db="EMBL/GenBank/DDBJ databases">
        <title>Whole genome of Aphis craccivora.</title>
        <authorList>
            <person name="Voronova N.V."/>
            <person name="Shulinski R.S."/>
            <person name="Bandarenka Y.V."/>
            <person name="Zhorov D.G."/>
            <person name="Warner D."/>
        </authorList>
    </citation>
    <scope>NUCLEOTIDE SEQUENCE [LARGE SCALE GENOMIC DNA]</scope>
    <source>
        <strain evidence="1">180601</strain>
        <tissue evidence="1">Whole Body</tissue>
    </source>
</reference>
<organism evidence="1 2">
    <name type="scientific">Aphis craccivora</name>
    <name type="common">Cowpea aphid</name>
    <dbReference type="NCBI Taxonomy" id="307492"/>
    <lineage>
        <taxon>Eukaryota</taxon>
        <taxon>Metazoa</taxon>
        <taxon>Ecdysozoa</taxon>
        <taxon>Arthropoda</taxon>
        <taxon>Hexapoda</taxon>
        <taxon>Insecta</taxon>
        <taxon>Pterygota</taxon>
        <taxon>Neoptera</taxon>
        <taxon>Paraneoptera</taxon>
        <taxon>Hemiptera</taxon>
        <taxon>Sternorrhyncha</taxon>
        <taxon>Aphidomorpha</taxon>
        <taxon>Aphidoidea</taxon>
        <taxon>Aphididae</taxon>
        <taxon>Aphidini</taxon>
        <taxon>Aphis</taxon>
        <taxon>Aphis</taxon>
    </lineage>
</organism>
<gene>
    <name evidence="1" type="ORF">FWK35_00031308</name>
</gene>
<dbReference type="EMBL" id="VUJU01013186">
    <property type="protein sequence ID" value="KAF0705630.1"/>
    <property type="molecule type" value="Genomic_DNA"/>
</dbReference>
<dbReference type="AlphaFoldDB" id="A0A6G0VQI2"/>
<comment type="caution">
    <text evidence="1">The sequence shown here is derived from an EMBL/GenBank/DDBJ whole genome shotgun (WGS) entry which is preliminary data.</text>
</comment>